<keyword evidence="3 7" id="KW-0862">Zinc</keyword>
<dbReference type="AlphaFoldDB" id="F3ZT40"/>
<dbReference type="GO" id="GO:1900376">
    <property type="term" value="P:regulation of secondary metabolite biosynthetic process"/>
    <property type="evidence" value="ECO:0007669"/>
    <property type="project" value="TreeGrafter"/>
</dbReference>
<proteinExistence type="inferred from homology"/>
<keyword evidence="5" id="KW-0238">DNA-binding</keyword>
<reference evidence="8 9" key="1">
    <citation type="journal article" date="2011" name="Stand. Genomic Sci.">
        <title>Non-contiguous finished genome sequence of Bacteroides coprosuis type strain (PC139).</title>
        <authorList>
            <person name="Land M."/>
            <person name="Held B."/>
            <person name="Gronow S."/>
            <person name="Abt B."/>
            <person name="Lucas S."/>
            <person name="Del Rio T.G."/>
            <person name="Nolan M."/>
            <person name="Tice H."/>
            <person name="Cheng J.F."/>
            <person name="Pitluck S."/>
            <person name="Liolios K."/>
            <person name="Pagani I."/>
            <person name="Ivanova N."/>
            <person name="Mavromatis K."/>
            <person name="Mikhailova N."/>
            <person name="Pati A."/>
            <person name="Tapia R."/>
            <person name="Han C."/>
            <person name="Goodwin L."/>
            <person name="Chen A."/>
            <person name="Palaniappan K."/>
            <person name="Hauser L."/>
            <person name="Brambilla E.M."/>
            <person name="Rohde M."/>
            <person name="Goker M."/>
            <person name="Detter J.C."/>
            <person name="Woyke T."/>
            <person name="Bristow J."/>
            <person name="Eisen J.A."/>
            <person name="Markowitz V."/>
            <person name="Hugenholtz P."/>
            <person name="Kyrpides N.C."/>
            <person name="Klenk H.P."/>
            <person name="Lapidus A."/>
        </authorList>
    </citation>
    <scope>NUCLEOTIDE SEQUENCE [LARGE SCALE GENOMIC DNA]</scope>
    <source>
        <strain evidence="8 9">DSM 18011</strain>
    </source>
</reference>
<dbReference type="InterPro" id="IPR036390">
    <property type="entry name" value="WH_DNA-bd_sf"/>
</dbReference>
<evidence type="ECO:0000256" key="2">
    <source>
        <dbReference type="ARBA" id="ARBA00022491"/>
    </source>
</evidence>
<evidence type="ECO:0000256" key="1">
    <source>
        <dbReference type="ARBA" id="ARBA00007957"/>
    </source>
</evidence>
<dbReference type="Proteomes" id="UP000018439">
    <property type="component" value="Chromosome"/>
</dbReference>
<evidence type="ECO:0000313" key="9">
    <source>
        <dbReference type="Proteomes" id="UP000018439"/>
    </source>
</evidence>
<gene>
    <name evidence="8" type="ORF">Bcop_0786</name>
</gene>
<dbReference type="InterPro" id="IPR036388">
    <property type="entry name" value="WH-like_DNA-bd_sf"/>
</dbReference>
<keyword evidence="7" id="KW-0479">Metal-binding</keyword>
<comment type="similarity">
    <text evidence="1">Belongs to the Fur family.</text>
</comment>
<feature type="binding site" evidence="7">
    <location>
        <position position="135"/>
    </location>
    <ligand>
        <name>Zn(2+)</name>
        <dbReference type="ChEBI" id="CHEBI:29105"/>
    </ligand>
</feature>
<keyword evidence="6" id="KW-0804">Transcription</keyword>
<dbReference type="SUPFAM" id="SSF46785">
    <property type="entry name" value="Winged helix' DNA-binding domain"/>
    <property type="match status" value="1"/>
</dbReference>
<dbReference type="PANTHER" id="PTHR33202:SF22">
    <property type="entry name" value="HYDROGEN PEROXIDE SENSITIVE REPRESSOR"/>
    <property type="match status" value="1"/>
</dbReference>
<dbReference type="eggNOG" id="COG0735">
    <property type="taxonomic scope" value="Bacteria"/>
</dbReference>
<dbReference type="OrthoDB" id="594893at2"/>
<dbReference type="InterPro" id="IPR002481">
    <property type="entry name" value="FUR"/>
</dbReference>
<dbReference type="InterPro" id="IPR043135">
    <property type="entry name" value="Fur_C"/>
</dbReference>
<keyword evidence="4" id="KW-0805">Transcription regulation</keyword>
<keyword evidence="2" id="KW-0678">Repressor</keyword>
<dbReference type="GO" id="GO:0008270">
    <property type="term" value="F:zinc ion binding"/>
    <property type="evidence" value="ECO:0007669"/>
    <property type="project" value="TreeGrafter"/>
</dbReference>
<dbReference type="GO" id="GO:0045892">
    <property type="term" value="P:negative regulation of DNA-templated transcription"/>
    <property type="evidence" value="ECO:0007669"/>
    <property type="project" value="TreeGrafter"/>
</dbReference>
<evidence type="ECO:0000256" key="3">
    <source>
        <dbReference type="ARBA" id="ARBA00022833"/>
    </source>
</evidence>
<sequence>MSTKELEVRLKERNIRPTAVRLLVLREMMSMEEHQAFSLLDLENRLDTVDKSTLYRTITHFHENLLIHSIDDGSGSIKYSVCRRGCDCSVPQSHVHFSCTECNRTFCLDNIAIPKVGLPSGFSYESANFVFKGICSDCSKRHN</sequence>
<dbReference type="HOGENOM" id="CLU_096072_6_1_10"/>
<name>F3ZT40_9BACE</name>
<evidence type="ECO:0000256" key="4">
    <source>
        <dbReference type="ARBA" id="ARBA00023015"/>
    </source>
</evidence>
<dbReference type="Pfam" id="PF01475">
    <property type="entry name" value="FUR"/>
    <property type="match status" value="1"/>
</dbReference>
<feature type="binding site" evidence="7">
    <location>
        <position position="99"/>
    </location>
    <ligand>
        <name>Zn(2+)</name>
        <dbReference type="ChEBI" id="CHEBI:29105"/>
    </ligand>
</feature>
<keyword evidence="9" id="KW-1185">Reference proteome</keyword>
<protein>
    <submittedName>
        <fullName evidence="8">Putative transcriptional regulator</fullName>
    </submittedName>
</protein>
<evidence type="ECO:0000256" key="5">
    <source>
        <dbReference type="ARBA" id="ARBA00023125"/>
    </source>
</evidence>
<dbReference type="STRING" id="679937.Bcop_0786"/>
<dbReference type="EMBL" id="CM001167">
    <property type="protein sequence ID" value="EGJ71002.1"/>
    <property type="molecule type" value="Genomic_DNA"/>
</dbReference>
<dbReference type="GO" id="GO:0003700">
    <property type="term" value="F:DNA-binding transcription factor activity"/>
    <property type="evidence" value="ECO:0007669"/>
    <property type="project" value="InterPro"/>
</dbReference>
<feature type="binding site" evidence="7">
    <location>
        <position position="138"/>
    </location>
    <ligand>
        <name>Zn(2+)</name>
        <dbReference type="ChEBI" id="CHEBI:29105"/>
    </ligand>
</feature>
<dbReference type="Gene3D" id="3.30.1490.190">
    <property type="match status" value="1"/>
</dbReference>
<accession>F3ZT40</accession>
<evidence type="ECO:0000256" key="7">
    <source>
        <dbReference type="PIRSR" id="PIRSR602481-1"/>
    </source>
</evidence>
<comment type="cofactor">
    <cofactor evidence="7">
        <name>Zn(2+)</name>
        <dbReference type="ChEBI" id="CHEBI:29105"/>
    </cofactor>
    <text evidence="7">Binds 1 zinc ion per subunit.</text>
</comment>
<evidence type="ECO:0000313" key="8">
    <source>
        <dbReference type="EMBL" id="EGJ71002.1"/>
    </source>
</evidence>
<organism evidence="8 9">
    <name type="scientific">Bacteroides coprosuis DSM 18011</name>
    <dbReference type="NCBI Taxonomy" id="679937"/>
    <lineage>
        <taxon>Bacteria</taxon>
        <taxon>Pseudomonadati</taxon>
        <taxon>Bacteroidota</taxon>
        <taxon>Bacteroidia</taxon>
        <taxon>Bacteroidales</taxon>
        <taxon>Bacteroidaceae</taxon>
        <taxon>Bacteroides</taxon>
    </lineage>
</organism>
<feature type="binding site" evidence="7">
    <location>
        <position position="102"/>
    </location>
    <ligand>
        <name>Zn(2+)</name>
        <dbReference type="ChEBI" id="CHEBI:29105"/>
    </ligand>
</feature>
<dbReference type="GO" id="GO:0000976">
    <property type="term" value="F:transcription cis-regulatory region binding"/>
    <property type="evidence" value="ECO:0007669"/>
    <property type="project" value="TreeGrafter"/>
</dbReference>
<evidence type="ECO:0000256" key="6">
    <source>
        <dbReference type="ARBA" id="ARBA00023163"/>
    </source>
</evidence>
<dbReference type="PANTHER" id="PTHR33202">
    <property type="entry name" value="ZINC UPTAKE REGULATION PROTEIN"/>
    <property type="match status" value="1"/>
</dbReference>
<dbReference type="Gene3D" id="1.10.10.10">
    <property type="entry name" value="Winged helix-like DNA-binding domain superfamily/Winged helix DNA-binding domain"/>
    <property type="match status" value="1"/>
</dbReference>